<comment type="caution">
    <text evidence="1">The sequence shown here is derived from an EMBL/GenBank/DDBJ whole genome shotgun (WGS) entry which is preliminary data.</text>
</comment>
<accession>A0AAD3M218</accession>
<proteinExistence type="predicted"/>
<evidence type="ECO:0000313" key="2">
    <source>
        <dbReference type="Proteomes" id="UP001279410"/>
    </source>
</evidence>
<dbReference type="AlphaFoldDB" id="A0AAD3M218"/>
<keyword evidence="2" id="KW-1185">Reference proteome</keyword>
<sequence length="268" mass="28795">MLSEGESDMRNTVDLLQFAAASSRGATSATAAFGSERATSAENTSTTTTAAAAAVLYGDSSRPYEVSREARQPADCSFLIISMAADETRTGAAGPAQNAPIIGNRRMAGICPNCYKTGICASNIVGCQDESVHCPDRYNDLHSWSSEASEWEAPAPFDLSSNKLRQLDEFSSLRLGQPGGPLAKNTITKFHRLTAAFAGMINLQKPHSAGRTKSPGLIVTLTHEDPALKAELNRHVAFIDSKDLGPERQAELWIGDEDYDDLDERLSL</sequence>
<name>A0AAD3M218_LATJO</name>
<evidence type="ECO:0000313" key="1">
    <source>
        <dbReference type="EMBL" id="GLD45968.1"/>
    </source>
</evidence>
<dbReference type="Proteomes" id="UP001279410">
    <property type="component" value="Unassembled WGS sequence"/>
</dbReference>
<organism evidence="1 2">
    <name type="scientific">Lates japonicus</name>
    <name type="common">Japanese lates</name>
    <dbReference type="NCBI Taxonomy" id="270547"/>
    <lineage>
        <taxon>Eukaryota</taxon>
        <taxon>Metazoa</taxon>
        <taxon>Chordata</taxon>
        <taxon>Craniata</taxon>
        <taxon>Vertebrata</taxon>
        <taxon>Euteleostomi</taxon>
        <taxon>Actinopterygii</taxon>
        <taxon>Neopterygii</taxon>
        <taxon>Teleostei</taxon>
        <taxon>Neoteleostei</taxon>
        <taxon>Acanthomorphata</taxon>
        <taxon>Carangaria</taxon>
        <taxon>Carangaria incertae sedis</taxon>
        <taxon>Centropomidae</taxon>
        <taxon>Lates</taxon>
    </lineage>
</organism>
<dbReference type="EMBL" id="BRZM01000001">
    <property type="protein sequence ID" value="GLD45968.1"/>
    <property type="molecule type" value="Genomic_DNA"/>
</dbReference>
<protein>
    <submittedName>
        <fullName evidence="1">Amphoterin-induced protein 1</fullName>
    </submittedName>
</protein>
<gene>
    <name evidence="1" type="ORF">AKAME5_000040400</name>
</gene>
<reference evidence="1" key="1">
    <citation type="submission" date="2022-08" db="EMBL/GenBank/DDBJ databases">
        <title>Genome sequencing of akame (Lates japonicus).</title>
        <authorList>
            <person name="Hashiguchi Y."/>
            <person name="Takahashi H."/>
        </authorList>
    </citation>
    <scope>NUCLEOTIDE SEQUENCE</scope>
    <source>
        <strain evidence="1">Kochi</strain>
    </source>
</reference>